<dbReference type="InterPro" id="IPR045340">
    <property type="entry name" value="DUF6533"/>
</dbReference>
<dbReference type="AlphaFoldDB" id="A0A284RTM5"/>
<reference evidence="4" key="1">
    <citation type="journal article" date="2017" name="Nat. Ecol. Evol.">
        <title>Genome expansion and lineage-specific genetic innovations in the forest pathogenic fungi Armillaria.</title>
        <authorList>
            <person name="Sipos G."/>
            <person name="Prasanna A.N."/>
            <person name="Walter M.C."/>
            <person name="O'Connor E."/>
            <person name="Balint B."/>
            <person name="Krizsan K."/>
            <person name="Kiss B."/>
            <person name="Hess J."/>
            <person name="Varga T."/>
            <person name="Slot J."/>
            <person name="Riley R."/>
            <person name="Boka B."/>
            <person name="Rigling D."/>
            <person name="Barry K."/>
            <person name="Lee J."/>
            <person name="Mihaltcheva S."/>
            <person name="LaButti K."/>
            <person name="Lipzen A."/>
            <person name="Waldron R."/>
            <person name="Moloney N.M."/>
            <person name="Sperisen C."/>
            <person name="Kredics L."/>
            <person name="Vagvoelgyi C."/>
            <person name="Patrignani A."/>
            <person name="Fitzpatrick D."/>
            <person name="Nagy I."/>
            <person name="Doyle S."/>
            <person name="Anderson J.B."/>
            <person name="Grigoriev I.V."/>
            <person name="Gueldener U."/>
            <person name="Muensterkoetter M."/>
            <person name="Nagy L.G."/>
        </authorList>
    </citation>
    <scope>NUCLEOTIDE SEQUENCE [LARGE SCALE GENOMIC DNA]</scope>
    <source>
        <strain evidence="4">C18/9</strain>
    </source>
</reference>
<evidence type="ECO:0000313" key="3">
    <source>
        <dbReference type="EMBL" id="SJL12055.1"/>
    </source>
</evidence>
<feature type="transmembrane region" description="Helical" evidence="1">
    <location>
        <begin position="306"/>
        <end position="328"/>
    </location>
</feature>
<feature type="transmembrane region" description="Helical" evidence="1">
    <location>
        <begin position="205"/>
        <end position="224"/>
    </location>
</feature>
<accession>A0A284RTM5</accession>
<name>A0A284RTM5_ARMOS</name>
<keyword evidence="1" id="KW-0472">Membrane</keyword>
<feature type="transmembrane region" description="Helical" evidence="1">
    <location>
        <begin position="174"/>
        <end position="199"/>
    </location>
</feature>
<dbReference type="Proteomes" id="UP000219338">
    <property type="component" value="Unassembled WGS sequence"/>
</dbReference>
<feature type="domain" description="DUF6533" evidence="2">
    <location>
        <begin position="110"/>
        <end position="145"/>
    </location>
</feature>
<keyword evidence="4" id="KW-1185">Reference proteome</keyword>
<evidence type="ECO:0000313" key="4">
    <source>
        <dbReference type="Proteomes" id="UP000219338"/>
    </source>
</evidence>
<feature type="transmembrane region" description="Helical" evidence="1">
    <location>
        <begin position="263"/>
        <end position="285"/>
    </location>
</feature>
<evidence type="ECO:0000259" key="2">
    <source>
        <dbReference type="Pfam" id="PF20151"/>
    </source>
</evidence>
<protein>
    <recommendedName>
        <fullName evidence="2">DUF6533 domain-containing protein</fullName>
    </recommendedName>
</protein>
<proteinExistence type="predicted"/>
<keyword evidence="1" id="KW-0812">Transmembrane</keyword>
<feature type="transmembrane region" description="Helical" evidence="1">
    <location>
        <begin position="236"/>
        <end position="257"/>
    </location>
</feature>
<sequence>MPRPMSNLRFVPRSTALKLNVVGTSKIERREVQGPAVSDTSNLGIIHLHRPLLKKNDPEAAKRTSLPIRSCLARENAHQLLISYLSLSNKMDTLQLLDIAYPYILYAEKTLFGWEYLFTVDDEFDLFWSSKLSWIKCLFFVNRYLNIAFGIWDMISVLLSFLRTNSSTGTTNTAYYFVSLTMCNGIASLPSFYLCILAIDTDSAFYATIQILVMECILILRVWAMAGRKRNLLRTFCFLLLLNVAATLGICFSIPTQGLGLTMYSWLPMLLFELIVFLFAAFYGVRGVKATKILTQIRQNFGPKPIMGLLLRDSVFNFLIVLCCLPILEFVDCRMGLNFMSITITRMLLRLRKRAKADLTMPRSQDMERNHFE</sequence>
<gene>
    <name evidence="3" type="ORF">ARMOST_15475</name>
</gene>
<dbReference type="Pfam" id="PF20151">
    <property type="entry name" value="DUF6533"/>
    <property type="match status" value="1"/>
</dbReference>
<keyword evidence="1" id="KW-1133">Transmembrane helix</keyword>
<dbReference type="EMBL" id="FUEG01000016">
    <property type="protein sequence ID" value="SJL12055.1"/>
    <property type="molecule type" value="Genomic_DNA"/>
</dbReference>
<organism evidence="3 4">
    <name type="scientific">Armillaria ostoyae</name>
    <name type="common">Armillaria root rot fungus</name>
    <dbReference type="NCBI Taxonomy" id="47428"/>
    <lineage>
        <taxon>Eukaryota</taxon>
        <taxon>Fungi</taxon>
        <taxon>Dikarya</taxon>
        <taxon>Basidiomycota</taxon>
        <taxon>Agaricomycotina</taxon>
        <taxon>Agaricomycetes</taxon>
        <taxon>Agaricomycetidae</taxon>
        <taxon>Agaricales</taxon>
        <taxon>Marasmiineae</taxon>
        <taxon>Physalacriaceae</taxon>
        <taxon>Armillaria</taxon>
    </lineage>
</organism>
<dbReference type="OrthoDB" id="2638860at2759"/>
<feature type="transmembrane region" description="Helical" evidence="1">
    <location>
        <begin position="144"/>
        <end position="162"/>
    </location>
</feature>
<evidence type="ECO:0000256" key="1">
    <source>
        <dbReference type="SAM" id="Phobius"/>
    </source>
</evidence>